<evidence type="ECO:0000313" key="2">
    <source>
        <dbReference type="Proteomes" id="UP001316803"/>
    </source>
</evidence>
<comment type="caution">
    <text evidence="1">The sequence shown here is derived from an EMBL/GenBank/DDBJ whole genome shotgun (WGS) entry which is preliminary data.</text>
</comment>
<gene>
    <name evidence="1" type="ORF">OHC33_009087</name>
</gene>
<accession>A0AAN8EG16</accession>
<organism evidence="1 2">
    <name type="scientific">Knufia fluminis</name>
    <dbReference type="NCBI Taxonomy" id="191047"/>
    <lineage>
        <taxon>Eukaryota</taxon>
        <taxon>Fungi</taxon>
        <taxon>Dikarya</taxon>
        <taxon>Ascomycota</taxon>
        <taxon>Pezizomycotina</taxon>
        <taxon>Eurotiomycetes</taxon>
        <taxon>Chaetothyriomycetidae</taxon>
        <taxon>Chaetothyriales</taxon>
        <taxon>Trichomeriaceae</taxon>
        <taxon>Knufia</taxon>
    </lineage>
</organism>
<dbReference type="Proteomes" id="UP001316803">
    <property type="component" value="Unassembled WGS sequence"/>
</dbReference>
<proteinExistence type="predicted"/>
<reference evidence="1 2" key="1">
    <citation type="submission" date="2022-12" db="EMBL/GenBank/DDBJ databases">
        <title>Genomic features and morphological characterization of a novel Knufia sp. strain isolated from spacecraft assembly facility.</title>
        <authorList>
            <person name="Teixeira M."/>
            <person name="Chander A.M."/>
            <person name="Stajich J.E."/>
            <person name="Venkateswaran K."/>
        </authorList>
    </citation>
    <scope>NUCLEOTIDE SEQUENCE [LARGE SCALE GENOMIC DNA]</scope>
    <source>
        <strain evidence="1 2">FJI-L2-BK-P2</strain>
    </source>
</reference>
<evidence type="ECO:0000313" key="1">
    <source>
        <dbReference type="EMBL" id="KAK5949902.1"/>
    </source>
</evidence>
<dbReference type="AlphaFoldDB" id="A0AAN8EG16"/>
<name>A0AAN8EG16_9EURO</name>
<sequence>MHDCTTSAPTCALYEPVTFTAGPSTLHFDGTGHWEILGQFDCKISGGSDGDSGSPSTAACAMTIGDYPQSELEDLTKSWISTPAASSASLTATFTDGDVLATQAFTDVTITGSTTAAAATASATGEGSGSGAGRAAGLSGLVWPCIAAVAVGLPMVLL</sequence>
<protein>
    <submittedName>
        <fullName evidence="1">Uncharacterized protein</fullName>
    </submittedName>
</protein>
<keyword evidence="2" id="KW-1185">Reference proteome</keyword>
<dbReference type="EMBL" id="JAKLMC020000031">
    <property type="protein sequence ID" value="KAK5949902.1"/>
    <property type="molecule type" value="Genomic_DNA"/>
</dbReference>